<proteinExistence type="predicted"/>
<accession>A0A0M6ZI09</accession>
<gene>
    <name evidence="2" type="ORF">LA5096_05615</name>
</gene>
<dbReference type="STRING" id="311410.LA5095_05040"/>
<protein>
    <submittedName>
        <fullName evidence="2">Flp pilus assembly protein, pilin Flp</fullName>
    </submittedName>
</protein>
<evidence type="ECO:0000313" key="2">
    <source>
        <dbReference type="EMBL" id="CTQ78406.1"/>
    </source>
</evidence>
<dbReference type="EMBL" id="CXWC01000015">
    <property type="protein sequence ID" value="CTQ78406.1"/>
    <property type="molecule type" value="Genomic_DNA"/>
</dbReference>
<dbReference type="InterPro" id="IPR007047">
    <property type="entry name" value="Flp_Fap"/>
</dbReference>
<organism evidence="2 3">
    <name type="scientific">Roseibium album</name>
    <dbReference type="NCBI Taxonomy" id="311410"/>
    <lineage>
        <taxon>Bacteria</taxon>
        <taxon>Pseudomonadati</taxon>
        <taxon>Pseudomonadota</taxon>
        <taxon>Alphaproteobacteria</taxon>
        <taxon>Hyphomicrobiales</taxon>
        <taxon>Stappiaceae</taxon>
        <taxon>Roseibium</taxon>
    </lineage>
</organism>
<keyword evidence="1" id="KW-0812">Transmembrane</keyword>
<dbReference type="Pfam" id="PF04964">
    <property type="entry name" value="Flp_Fap"/>
    <property type="match status" value="1"/>
</dbReference>
<reference evidence="3" key="1">
    <citation type="submission" date="2015-07" db="EMBL/GenBank/DDBJ databases">
        <authorList>
            <person name="Rodrigo-Torres Lidia"/>
            <person name="Arahal R.David."/>
        </authorList>
    </citation>
    <scope>NUCLEOTIDE SEQUENCE [LARGE SCALE GENOMIC DNA]</scope>
    <source>
        <strain evidence="3">CECT 5096</strain>
    </source>
</reference>
<keyword evidence="1" id="KW-1133">Transmembrane helix</keyword>
<keyword evidence="3" id="KW-1185">Reference proteome</keyword>
<dbReference type="AlphaFoldDB" id="A0A0M6ZI09"/>
<evidence type="ECO:0000256" key="1">
    <source>
        <dbReference type="SAM" id="Phobius"/>
    </source>
</evidence>
<dbReference type="Proteomes" id="UP000049983">
    <property type="component" value="Unassembled WGS sequence"/>
</dbReference>
<keyword evidence="1" id="KW-0472">Membrane</keyword>
<evidence type="ECO:0000313" key="3">
    <source>
        <dbReference type="Proteomes" id="UP000049983"/>
    </source>
</evidence>
<name>A0A0M6ZI09_9HYPH</name>
<sequence length="84" mass="8784">MFERTRTRSGGLEAVNSVVLGAKNMKTLINRFVKDESGATAIEYGLIAGLLSIVIIAAVSLAGTSLTAVFENIAGKLDESITTP</sequence>
<feature type="transmembrane region" description="Helical" evidence="1">
    <location>
        <begin position="41"/>
        <end position="62"/>
    </location>
</feature>